<dbReference type="RefSeq" id="WP_043397533.1">
    <property type="nucleotide sequence ID" value="NZ_JPMI01000130.1"/>
</dbReference>
<evidence type="ECO:0000256" key="3">
    <source>
        <dbReference type="ARBA" id="ARBA00023110"/>
    </source>
</evidence>
<evidence type="ECO:0000256" key="1">
    <source>
        <dbReference type="ARBA" id="ARBA00000971"/>
    </source>
</evidence>
<dbReference type="GO" id="GO:0003755">
    <property type="term" value="F:peptidyl-prolyl cis-trans isomerase activity"/>
    <property type="evidence" value="ECO:0007669"/>
    <property type="project" value="UniProtKB-UniRule"/>
</dbReference>
<name>A0A084STG9_9BACT</name>
<dbReference type="Proteomes" id="UP000028547">
    <property type="component" value="Unassembled WGS sequence"/>
</dbReference>
<dbReference type="PROSITE" id="PS51257">
    <property type="entry name" value="PROKAR_LIPOPROTEIN"/>
    <property type="match status" value="1"/>
</dbReference>
<dbReference type="PANTHER" id="PTHR43811:SF19">
    <property type="entry name" value="39 KDA FK506-BINDING NUCLEAR PROTEIN"/>
    <property type="match status" value="1"/>
</dbReference>
<feature type="signal peptide" evidence="7">
    <location>
        <begin position="1"/>
        <end position="22"/>
    </location>
</feature>
<dbReference type="PROSITE" id="PS50059">
    <property type="entry name" value="FKBP_PPIASE"/>
    <property type="match status" value="1"/>
</dbReference>
<sequence>MKRRLAPLLPLLSACLLFALSACDGGSSGSGDPTQVSYAAALGVDLGAMNRSESGLYTQDLAVGTGATEVSIGRYLEVHYTGWLPDGTQFDSSRTSNKPFEFRFGYDRVIAGWEEGLIGMKAGGKRRLVIPSTLGYGAYGSPPAIPPHSVLVFDVEVLTAR</sequence>
<evidence type="ECO:0000313" key="10">
    <source>
        <dbReference type="Proteomes" id="UP000028547"/>
    </source>
</evidence>
<dbReference type="InterPro" id="IPR001179">
    <property type="entry name" value="PPIase_FKBP_dom"/>
</dbReference>
<evidence type="ECO:0000256" key="5">
    <source>
        <dbReference type="PROSITE-ProRule" id="PRU00277"/>
    </source>
</evidence>
<protein>
    <recommendedName>
        <fullName evidence="6">Peptidyl-prolyl cis-trans isomerase</fullName>
        <ecNumber evidence="6">5.2.1.8</ecNumber>
    </recommendedName>
</protein>
<organism evidence="9 10">
    <name type="scientific">Archangium violaceum Cb vi76</name>
    <dbReference type="NCBI Taxonomy" id="1406225"/>
    <lineage>
        <taxon>Bacteria</taxon>
        <taxon>Pseudomonadati</taxon>
        <taxon>Myxococcota</taxon>
        <taxon>Myxococcia</taxon>
        <taxon>Myxococcales</taxon>
        <taxon>Cystobacterineae</taxon>
        <taxon>Archangiaceae</taxon>
        <taxon>Archangium</taxon>
    </lineage>
</organism>
<keyword evidence="4 5" id="KW-0413">Isomerase</keyword>
<dbReference type="EMBL" id="JPMI01000130">
    <property type="protein sequence ID" value="KFA91754.1"/>
    <property type="molecule type" value="Genomic_DNA"/>
</dbReference>
<dbReference type="Pfam" id="PF00254">
    <property type="entry name" value="FKBP_C"/>
    <property type="match status" value="1"/>
</dbReference>
<evidence type="ECO:0000256" key="4">
    <source>
        <dbReference type="ARBA" id="ARBA00023235"/>
    </source>
</evidence>
<comment type="catalytic activity">
    <reaction evidence="1 5 6">
        <text>[protein]-peptidylproline (omega=180) = [protein]-peptidylproline (omega=0)</text>
        <dbReference type="Rhea" id="RHEA:16237"/>
        <dbReference type="Rhea" id="RHEA-COMP:10747"/>
        <dbReference type="Rhea" id="RHEA-COMP:10748"/>
        <dbReference type="ChEBI" id="CHEBI:83833"/>
        <dbReference type="ChEBI" id="CHEBI:83834"/>
        <dbReference type="EC" id="5.2.1.8"/>
    </reaction>
</comment>
<evidence type="ECO:0000256" key="2">
    <source>
        <dbReference type="ARBA" id="ARBA00006577"/>
    </source>
</evidence>
<accession>A0A084STG9</accession>
<evidence type="ECO:0000313" key="9">
    <source>
        <dbReference type="EMBL" id="KFA91754.1"/>
    </source>
</evidence>
<gene>
    <name evidence="9" type="ORF">Q664_19960</name>
</gene>
<dbReference type="PANTHER" id="PTHR43811">
    <property type="entry name" value="FKBP-TYPE PEPTIDYL-PROLYL CIS-TRANS ISOMERASE FKPA"/>
    <property type="match status" value="1"/>
</dbReference>
<evidence type="ECO:0000256" key="7">
    <source>
        <dbReference type="SAM" id="SignalP"/>
    </source>
</evidence>
<keyword evidence="7" id="KW-0732">Signal</keyword>
<dbReference type="SUPFAM" id="SSF54534">
    <property type="entry name" value="FKBP-like"/>
    <property type="match status" value="1"/>
</dbReference>
<evidence type="ECO:0000256" key="6">
    <source>
        <dbReference type="RuleBase" id="RU003915"/>
    </source>
</evidence>
<reference evidence="9 10" key="1">
    <citation type="submission" date="2014-07" db="EMBL/GenBank/DDBJ databases">
        <title>Draft Genome Sequence of Gephyronic Acid Producer, Cystobacter violaceus Strain Cb vi76.</title>
        <authorList>
            <person name="Stevens D.C."/>
            <person name="Young J."/>
            <person name="Carmichael R."/>
            <person name="Tan J."/>
            <person name="Taylor R.E."/>
        </authorList>
    </citation>
    <scope>NUCLEOTIDE SEQUENCE [LARGE SCALE GENOMIC DNA]</scope>
    <source>
        <strain evidence="9 10">Cb vi76</strain>
    </source>
</reference>
<dbReference type="Gene3D" id="3.10.50.40">
    <property type="match status" value="1"/>
</dbReference>
<proteinExistence type="inferred from homology"/>
<dbReference type="EC" id="5.2.1.8" evidence="6"/>
<keyword evidence="3 5" id="KW-0697">Rotamase</keyword>
<dbReference type="InterPro" id="IPR046357">
    <property type="entry name" value="PPIase_dom_sf"/>
</dbReference>
<dbReference type="FunFam" id="3.10.50.40:FF:000006">
    <property type="entry name" value="Peptidyl-prolyl cis-trans isomerase"/>
    <property type="match status" value="1"/>
</dbReference>
<feature type="domain" description="PPIase FKBP-type" evidence="8">
    <location>
        <begin position="73"/>
        <end position="161"/>
    </location>
</feature>
<comment type="caution">
    <text evidence="9">The sequence shown here is derived from an EMBL/GenBank/DDBJ whole genome shotgun (WGS) entry which is preliminary data.</text>
</comment>
<feature type="chain" id="PRO_5001781689" description="Peptidyl-prolyl cis-trans isomerase" evidence="7">
    <location>
        <begin position="23"/>
        <end position="161"/>
    </location>
</feature>
<evidence type="ECO:0000259" key="8">
    <source>
        <dbReference type="PROSITE" id="PS50059"/>
    </source>
</evidence>
<dbReference type="AlphaFoldDB" id="A0A084STG9"/>
<comment type="similarity">
    <text evidence="2 6">Belongs to the FKBP-type PPIase family.</text>
</comment>